<organism evidence="2 3">
    <name type="scientific">Paramarasmius palmivorus</name>
    <dbReference type="NCBI Taxonomy" id="297713"/>
    <lineage>
        <taxon>Eukaryota</taxon>
        <taxon>Fungi</taxon>
        <taxon>Dikarya</taxon>
        <taxon>Basidiomycota</taxon>
        <taxon>Agaricomycotina</taxon>
        <taxon>Agaricomycetes</taxon>
        <taxon>Agaricomycetidae</taxon>
        <taxon>Agaricales</taxon>
        <taxon>Marasmiineae</taxon>
        <taxon>Marasmiaceae</taxon>
        <taxon>Paramarasmius</taxon>
    </lineage>
</organism>
<evidence type="ECO:0000313" key="3">
    <source>
        <dbReference type="Proteomes" id="UP001383192"/>
    </source>
</evidence>
<feature type="compositionally biased region" description="Low complexity" evidence="1">
    <location>
        <begin position="194"/>
        <end position="211"/>
    </location>
</feature>
<reference evidence="2 3" key="1">
    <citation type="submission" date="2024-01" db="EMBL/GenBank/DDBJ databases">
        <title>A draft genome for a cacao thread blight-causing isolate of Paramarasmius palmivorus.</title>
        <authorList>
            <person name="Baruah I.K."/>
            <person name="Bukari Y."/>
            <person name="Amoako-Attah I."/>
            <person name="Meinhardt L.W."/>
            <person name="Bailey B.A."/>
            <person name="Cohen S.P."/>
        </authorList>
    </citation>
    <scope>NUCLEOTIDE SEQUENCE [LARGE SCALE GENOMIC DNA]</scope>
    <source>
        <strain evidence="2 3">GH-12</strain>
    </source>
</reference>
<evidence type="ECO:0000313" key="2">
    <source>
        <dbReference type="EMBL" id="KAK7051222.1"/>
    </source>
</evidence>
<evidence type="ECO:0000256" key="1">
    <source>
        <dbReference type="SAM" id="MobiDB-lite"/>
    </source>
</evidence>
<feature type="region of interest" description="Disordered" evidence="1">
    <location>
        <begin position="62"/>
        <end position="102"/>
    </location>
</feature>
<sequence>MSRKVLLIDGKMRPFFTPSPFDALAHGILGKGKQISSSLRRLNAVVLVALLYLQLRSRFRPDGDQPQLQVARKLKSSTKTPQNSPPPSPSPPPHDSPETDASIAPIFLPDSLDYDALVEQAWQEEEASDTTLAEDLGYACFEAPNPPSTPSSTPNATPNTPSSVASAKTNSLWSKLSAGLKGKGKRSATTPSPAQSATGSTSALSTASTPSYNHKRRASRRKTQRENQRAAAYDEEPPSERTLDEAIRKAKIVRLDMDASQLDAAKGAHTGKRGTKATYGTKDEVEKEYGLQELIDMGYIHIAWDGITPMVIVDRSGRIIAFLAGRPRDKSYVDDLMDLFDFMMAEGEKMGWDEDLPGSPHKRGWFHAFNRGVSMGMGSPRPVVLDNKKANDVLTRMVEHPAFKRLNGFQNSSFALWAPRLYRRYRDTIEKMYGRLKSYPRNFSNTVFAAAAFNFGGRVRTIKHRDHMNWPFGICVITAMGRFDPKRSALLVLQEFKLVIEFPHAATAAIPSACVTHFNTGIAPGDTRTSFTQYTAGAIFRWVENGFRTEKQLKEDDFEAWEALQERKKSIVGERLKLYSHIDEILTPDSTSST</sequence>
<dbReference type="Proteomes" id="UP001383192">
    <property type="component" value="Unassembled WGS sequence"/>
</dbReference>
<feature type="compositionally biased region" description="Pro residues" evidence="1">
    <location>
        <begin position="83"/>
        <end position="94"/>
    </location>
</feature>
<feature type="compositionally biased region" description="Low complexity" evidence="1">
    <location>
        <begin position="171"/>
        <end position="180"/>
    </location>
</feature>
<protein>
    <submittedName>
        <fullName evidence="2">Uncharacterized protein</fullName>
    </submittedName>
</protein>
<dbReference type="Gene3D" id="3.60.130.30">
    <property type="match status" value="1"/>
</dbReference>
<proteinExistence type="predicted"/>
<feature type="region of interest" description="Disordered" evidence="1">
    <location>
        <begin position="140"/>
        <end position="243"/>
    </location>
</feature>
<dbReference type="AlphaFoldDB" id="A0AAW0DHW6"/>
<gene>
    <name evidence="2" type="ORF">VNI00_004722</name>
</gene>
<dbReference type="EMBL" id="JAYKXP010000013">
    <property type="protein sequence ID" value="KAK7051222.1"/>
    <property type="molecule type" value="Genomic_DNA"/>
</dbReference>
<name>A0AAW0DHW6_9AGAR</name>
<feature type="compositionally biased region" description="Low complexity" evidence="1">
    <location>
        <begin position="150"/>
        <end position="163"/>
    </location>
</feature>
<feature type="compositionally biased region" description="Basic residues" evidence="1">
    <location>
        <begin position="213"/>
        <end position="223"/>
    </location>
</feature>
<accession>A0AAW0DHW6</accession>
<keyword evidence="3" id="KW-1185">Reference proteome</keyword>
<comment type="caution">
    <text evidence="2">The sequence shown here is derived from an EMBL/GenBank/DDBJ whole genome shotgun (WGS) entry which is preliminary data.</text>
</comment>